<proteinExistence type="predicted"/>
<dbReference type="Gene3D" id="3.40.50.10140">
    <property type="entry name" value="Toll/interleukin-1 receptor homology (TIR) domain"/>
    <property type="match status" value="1"/>
</dbReference>
<accession>A0A1I3X0C0</accession>
<dbReference type="Pfam" id="PF13676">
    <property type="entry name" value="TIR_2"/>
    <property type="match status" value="1"/>
</dbReference>
<dbReference type="AlphaFoldDB" id="A0A1I3X0C0"/>
<sequence length="178" mass="20128">MAQILEAVQPPPVSPTIVMSKPNGHGPTIFVSYASENADYVRMIADRLPGLGFSGVWLDQKKLIGGDDWSNRIDEAIEKCDFFMPVISREADAQREKVFWGEWQAAINRSKRIKDVFLIPVGIDDDFPAKASYQRIADGETAVFFDKHLIHAPQGILSLKDCDNLIERCRRFQQALYD</sequence>
<dbReference type="EMBL" id="FOSP01000001">
    <property type="protein sequence ID" value="SFK13064.1"/>
    <property type="molecule type" value="Genomic_DNA"/>
</dbReference>
<dbReference type="Proteomes" id="UP000199533">
    <property type="component" value="Unassembled WGS sequence"/>
</dbReference>
<gene>
    <name evidence="2" type="ORF">SAMN05216302_100157</name>
</gene>
<evidence type="ECO:0000313" key="3">
    <source>
        <dbReference type="Proteomes" id="UP000199533"/>
    </source>
</evidence>
<organism evidence="2 3">
    <name type="scientific">Nitrosomonas aestuarii</name>
    <dbReference type="NCBI Taxonomy" id="52441"/>
    <lineage>
        <taxon>Bacteria</taxon>
        <taxon>Pseudomonadati</taxon>
        <taxon>Pseudomonadota</taxon>
        <taxon>Betaproteobacteria</taxon>
        <taxon>Nitrosomonadales</taxon>
        <taxon>Nitrosomonadaceae</taxon>
        <taxon>Nitrosomonas</taxon>
    </lineage>
</organism>
<dbReference type="OrthoDB" id="4512556at2"/>
<dbReference type="RefSeq" id="WP_090696280.1">
    <property type="nucleotide sequence ID" value="NZ_FOSP01000001.1"/>
</dbReference>
<keyword evidence="3" id="KW-1185">Reference proteome</keyword>
<dbReference type="STRING" id="52441.SAMN05216302_100157"/>
<dbReference type="GO" id="GO:0007165">
    <property type="term" value="P:signal transduction"/>
    <property type="evidence" value="ECO:0007669"/>
    <property type="project" value="InterPro"/>
</dbReference>
<name>A0A1I3X0C0_9PROT</name>
<dbReference type="InterPro" id="IPR000157">
    <property type="entry name" value="TIR_dom"/>
</dbReference>
<evidence type="ECO:0000313" key="2">
    <source>
        <dbReference type="EMBL" id="SFK13064.1"/>
    </source>
</evidence>
<evidence type="ECO:0000259" key="1">
    <source>
        <dbReference type="Pfam" id="PF13676"/>
    </source>
</evidence>
<feature type="domain" description="TIR" evidence="1">
    <location>
        <begin position="29"/>
        <end position="132"/>
    </location>
</feature>
<protein>
    <submittedName>
        <fullName evidence="2">TIR domain-containing protein</fullName>
    </submittedName>
</protein>
<dbReference type="SUPFAM" id="SSF52200">
    <property type="entry name" value="Toll/Interleukin receptor TIR domain"/>
    <property type="match status" value="1"/>
</dbReference>
<reference evidence="3" key="1">
    <citation type="submission" date="2016-10" db="EMBL/GenBank/DDBJ databases">
        <authorList>
            <person name="Varghese N."/>
            <person name="Submissions S."/>
        </authorList>
    </citation>
    <scope>NUCLEOTIDE SEQUENCE [LARGE SCALE GENOMIC DNA]</scope>
    <source>
        <strain evidence="3">Nm69</strain>
    </source>
</reference>
<dbReference type="InterPro" id="IPR035897">
    <property type="entry name" value="Toll_tir_struct_dom_sf"/>
</dbReference>